<dbReference type="Proteomes" id="UP001611415">
    <property type="component" value="Unassembled WGS sequence"/>
</dbReference>
<accession>A0ABW7WWX3</accession>
<dbReference type="EMBL" id="JBIRYO010000004">
    <property type="protein sequence ID" value="MFI2473304.1"/>
    <property type="molecule type" value="Genomic_DNA"/>
</dbReference>
<dbReference type="InterPro" id="IPR010296">
    <property type="entry name" value="DUF899_thioredox"/>
</dbReference>
<protein>
    <submittedName>
        <fullName evidence="1">DUF899 domain-containing protein</fullName>
    </submittedName>
</protein>
<sequence>MTRPAEATREEWLSARKRLLAQEKELTRRLDALSAARRELPMVRIDKDYVFEGESGKASLADLFEGRRQLIVYHMMWRWDLDAGCPSCAMLLDNVGHLAHLHAQDTTFASVSRGPWESLRPYRDRMGWAFPMYSSFGGDFNYDFHVTLDESIAPVEYNYLGKAELERKGQAWHAEGEQPGTSVFWRDDDDMVFHTYSSYSRGGDILIGTHNYLDLTPLGRQRHVGEAMHHDHYGADQNHCH</sequence>
<evidence type="ECO:0000313" key="2">
    <source>
        <dbReference type="Proteomes" id="UP001611415"/>
    </source>
</evidence>
<dbReference type="Pfam" id="PF05988">
    <property type="entry name" value="DUF899"/>
    <property type="match status" value="1"/>
</dbReference>
<reference evidence="1 2" key="1">
    <citation type="submission" date="2024-10" db="EMBL/GenBank/DDBJ databases">
        <title>The Natural Products Discovery Center: Release of the First 8490 Sequenced Strains for Exploring Actinobacteria Biosynthetic Diversity.</title>
        <authorList>
            <person name="Kalkreuter E."/>
            <person name="Kautsar S.A."/>
            <person name="Yang D."/>
            <person name="Bader C.D."/>
            <person name="Teijaro C.N."/>
            <person name="Fluegel L."/>
            <person name="Davis C.M."/>
            <person name="Simpson J.R."/>
            <person name="Lauterbach L."/>
            <person name="Steele A.D."/>
            <person name="Gui C."/>
            <person name="Meng S."/>
            <person name="Li G."/>
            <person name="Viehrig K."/>
            <person name="Ye F."/>
            <person name="Su P."/>
            <person name="Kiefer A.F."/>
            <person name="Nichols A."/>
            <person name="Cepeda A.J."/>
            <person name="Yan W."/>
            <person name="Fan B."/>
            <person name="Jiang Y."/>
            <person name="Adhikari A."/>
            <person name="Zheng C.-J."/>
            <person name="Schuster L."/>
            <person name="Cowan T.M."/>
            <person name="Smanski M.J."/>
            <person name="Chevrette M.G."/>
            <person name="De Carvalho L.P.S."/>
            <person name="Shen B."/>
        </authorList>
    </citation>
    <scope>NUCLEOTIDE SEQUENCE [LARGE SCALE GENOMIC DNA]</scope>
    <source>
        <strain evidence="1 2">NPDC019275</strain>
    </source>
</reference>
<proteinExistence type="predicted"/>
<comment type="caution">
    <text evidence="1">The sequence shown here is derived from an EMBL/GenBank/DDBJ whole genome shotgun (WGS) entry which is preliminary data.</text>
</comment>
<evidence type="ECO:0000313" key="1">
    <source>
        <dbReference type="EMBL" id="MFI2473304.1"/>
    </source>
</evidence>
<dbReference type="SUPFAM" id="SSF52833">
    <property type="entry name" value="Thioredoxin-like"/>
    <property type="match status" value="1"/>
</dbReference>
<organism evidence="1 2">
    <name type="scientific">Nocardia xishanensis</name>
    <dbReference type="NCBI Taxonomy" id="238964"/>
    <lineage>
        <taxon>Bacteria</taxon>
        <taxon>Bacillati</taxon>
        <taxon>Actinomycetota</taxon>
        <taxon>Actinomycetes</taxon>
        <taxon>Mycobacteriales</taxon>
        <taxon>Nocardiaceae</taxon>
        <taxon>Nocardia</taxon>
    </lineage>
</organism>
<dbReference type="InterPro" id="IPR036249">
    <property type="entry name" value="Thioredoxin-like_sf"/>
</dbReference>
<name>A0ABW7WWX3_9NOCA</name>
<keyword evidence="2" id="KW-1185">Reference proteome</keyword>
<dbReference type="RefSeq" id="WP_357403423.1">
    <property type="nucleotide sequence ID" value="NZ_JBEYCD010000004.1"/>
</dbReference>
<gene>
    <name evidence="1" type="ORF">ACH49W_07975</name>
</gene>